<feature type="region of interest" description="Disordered" evidence="1">
    <location>
        <begin position="2134"/>
        <end position="2163"/>
    </location>
</feature>
<keyword evidence="2" id="KW-0472">Membrane</keyword>
<evidence type="ECO:0000256" key="1">
    <source>
        <dbReference type="SAM" id="MobiDB-lite"/>
    </source>
</evidence>
<feature type="compositionally biased region" description="Gly residues" evidence="1">
    <location>
        <begin position="342"/>
        <end position="369"/>
    </location>
</feature>
<protein>
    <recommendedName>
        <fullName evidence="7">Tox-PL domain-containing protein</fullName>
    </recommendedName>
</protein>
<feature type="compositionally biased region" description="Gly residues" evidence="1">
    <location>
        <begin position="530"/>
        <end position="539"/>
    </location>
</feature>
<evidence type="ECO:0000259" key="4">
    <source>
        <dbReference type="Pfam" id="PF25547"/>
    </source>
</evidence>
<feature type="region of interest" description="Disordered" evidence="1">
    <location>
        <begin position="331"/>
        <end position="592"/>
    </location>
</feature>
<feature type="compositionally biased region" description="Basic and acidic residues" evidence="1">
    <location>
        <begin position="569"/>
        <end position="580"/>
    </location>
</feature>
<feature type="compositionally biased region" description="Gly residues" evidence="1">
    <location>
        <begin position="430"/>
        <end position="444"/>
    </location>
</feature>
<feature type="transmembrane region" description="Helical" evidence="2">
    <location>
        <begin position="119"/>
        <end position="144"/>
    </location>
</feature>
<dbReference type="Pfam" id="PF15644">
    <property type="entry name" value="Gln_amidase"/>
    <property type="match status" value="1"/>
</dbReference>
<dbReference type="Proteomes" id="UP000587527">
    <property type="component" value="Unassembled WGS sequence"/>
</dbReference>
<dbReference type="Pfam" id="PF25547">
    <property type="entry name" value="WXG100_2"/>
    <property type="match status" value="1"/>
</dbReference>
<feature type="compositionally biased region" description="Low complexity" evidence="1">
    <location>
        <begin position="540"/>
        <end position="558"/>
    </location>
</feature>
<keyword evidence="6" id="KW-1185">Reference proteome</keyword>
<comment type="caution">
    <text evidence="5">The sequence shown here is derived from an EMBL/GenBank/DDBJ whole genome shotgun (WGS) entry which is preliminary data.</text>
</comment>
<evidence type="ECO:0000313" key="6">
    <source>
        <dbReference type="Proteomes" id="UP000587527"/>
    </source>
</evidence>
<evidence type="ECO:0000313" key="5">
    <source>
        <dbReference type="EMBL" id="MBB5867548.1"/>
    </source>
</evidence>
<dbReference type="RefSeq" id="WP_184832423.1">
    <property type="nucleotide sequence ID" value="NZ_JACHMN010000001.1"/>
</dbReference>
<evidence type="ECO:0000259" key="3">
    <source>
        <dbReference type="Pfam" id="PF15644"/>
    </source>
</evidence>
<feature type="region of interest" description="Disordered" evidence="1">
    <location>
        <begin position="2613"/>
        <end position="2679"/>
    </location>
</feature>
<name>A0A841BJN7_9ACTN</name>
<proteinExistence type="predicted"/>
<evidence type="ECO:0008006" key="7">
    <source>
        <dbReference type="Google" id="ProtNLM"/>
    </source>
</evidence>
<keyword evidence="2" id="KW-0812">Transmembrane</keyword>
<sequence>MGIELPDFGDPWNGIRDMVIFVANGGGTWPSGDETQIRELAEAWRGVEKALRDGLPAVQSAGNDLSILWSGPSGALFRTNWEQLGGTELSEELYELIGKVVADADQAALDIEYEKISTIVSLVVLMIEIFVIIVMAVIAFYGAMAAAGVRIAMTRAAVTTMFRLLVEKATQSFGRVALSQFLRRAVVRGLPLEILREVGAETGTDVTAQVSQFLMGTRVDWDGKKTFLAGLGGAVGAALSVPGLIGGNLVNGLDNVVARAAARFLNDFGDEVITETGAQFVVNGVGYGQWQANFDNLLANTLGGMARDRFSAGARLSDRITEHLTGFLGGLLPGPTYSGPPSGTGGPTGGTGTQPTGGTGTQPSGGRGSGLAPAPAPAPAPRAGEQGEPGAPLVPPLVAPSLSGGLAGAPPGGLRTPPGLPGSGPTPGDTRGGAAPGDARGGAAPGDSRNGAVPGDDAAAPDGGPDTAEPGAAAPDGGPGAAAPTPAPADTDTAGSPAPGATGDSGLAPGPDPTPSPVDTGSPSAVEGVPQGGDPGMGGPQQPDAAAPVAGAGPVAADTPLGDTDQVGDADRTGHPEHGPDGAVAPGGRNGQESVPQLAAAALLGDTAALQSLTALAGRWDLAVGHLVQGTGFAATLPQAERHRLVTAMIDERVPQLAGLTEQQSAPLRAELVHAAGVTALARQVRTAETAAQRQAMLALADPSIARSAVLLASISADNLTPALQHLGQQSLQAQAALAATTDPAVAAEAAVQLAVHRLTSELLGESTPESGLTYPGPDLGFDPASGNEEEALRAELPREGDRFTPHPDPLGGLWVSLLNDGGISRPGRGTNCVEATIAALSTWLGHPAVAAAQRLGSGERARRLESWVQGRLSPQGSGQEALAGIAAQLLAAGHGAATVVALRWAGSRAPGHMLLAVNHHGTVVWIDGALGTVSMTPPYAGTDLVGPVSALALDATGRPLRSVRADLPPVPASRERFEGQPVPAGQDPFLATSGTPDAAAVLARVQSLSAAPIGTATVTAAPVAGTSRVLLTVEPARGGSYTVELTIGVPPSGAVVEAAAGPGAAHRATISEGVAPSDVELALAQALGLIDGATERGSLLPWRTRTSGDSLVPGLPTGPLSLSPQDRGRMQLAIHSAGRIAAEDDTALRQAELARLLARLDGMGLRGDGAHRRWSLVADLLADAPPGAAQVLELLRQGRPTIQPVSAVSIAETARSLAAAVVADDLGGTVRQLPGGDLEVQLPGRRAFRVRIAEQVVPSPVLDRSVTLRRGTYVLSYDVNLDPVRLRALLARDLHLLPDATTLRGSGIVVHHASSVRASRVAALRVAAQQLATVDPAARPHDHQALLTQVMQLIDQLGLREGQQGFRAARLRIGADLDLSVLDTHGGLPDTLSLPQQQALRQARSVLAAQAEWSAPARTISPLSLRWSLPGEYRAGFAELARTRAHTPLAELLADHQGEYRVHSTHRLEDLLRQQSALHGGPDAALAALIAREPTLSRQGEQRLWTLLGRFPDPGLAATIAALAPFDTRVPDSAAWRALATAVTTVPSGLTGPVADALAAATLRFVYELVPDLDPEADLTVRAELYLLVQTLAAADPNATAGMLDLATGRFTDAARTALAGRIVADLALVKLSGLDGDALTVARLSDELRTGEINEILQEQIRHDILLLRTGSAALAARMIHQSGATGRTPEARLSDFRLRLVDAVTTPTLVTVRYQPDGSTILDFQHQGADGVLVVSVTATVTDGELSLALTDVTRHPALLAGEPAIGPRPQRVAVRGIGGSTDLRGTGSDQVTAETLAAAQARVAPLLPGTPPVRLTVGNTRDDAPAELRHDNGGYTLVVRPDLPVNGRALERVIADALAQAQAIELRQASGVTAINGDLLAPGAAPHLGGLSARDAGLAAQLLVLAPADPSGWQPAPELGTEIHALVEAMGLHTDLPFAGHRREVLLAHAATHFSAEAAAELAAMLDRFADPDHPLDTGRNDVREIRRSVRENIAADALLDTMFGPPADVPATEIAALAGLTGLAPPLSGAGLATAGATALARHLRGDLGIAWGDVHTEGTTVAVRTAGMFGIITVTAAALPDGVSARIHLDLVGGRPVQAIVLADGLAADLVGPTIAAATTLLRANLDRATEGRPTSPPNRLGQGPLSARDLAGSAEDLSPTDRANIALLVSLAGRQPAADDFPARGQVHAVVDNLGLRGDGRAETARRDWVRTIVGETVWQQVEPYTRALSDLPAREHRAARVGQALLRAVPDGVSGRSIRSPLILGATLRRVWRMRGPGQRAGGRIRILHQLHRRFRPGLRSGVAGAVAGTRHTAGYSVTGRFYVGRVTLADGTRYAAVGLPGLSFTRTRALFANVRLHESGGPSDIPDPYTVDTGDLVEPTETVRINDFIRVGVSTSNVGGPILFQVRRATTVILGRQRLLGLRLGRGGGPRVLLRQRRPDGVESVSHAAQLVISPLYGASGSVEFGVPYLSSVNVYGWLMTGLDIAVSRRISAEHFEAVVRGDQGEFAEFGELFAQARRDLRQWWTSPRFHSDPSVSVSTEYQIAEIAIGTWIKYLLPGMTGPPWGLGLNNNIEVAVNIAVEGDLDGPAARFLGRQILRYGSETAAQENAPEAVPPPAATPGIAPPAGTAPVRTPHTATPPVNIPVAPVHPDATPPAGGDPGGNWPTVDAVDGGAVAQLHPLSCVSACGEMLSGRPQAELMELVGVPGHAGRLVQVLGGAWRGGYVGPDVLDIFLTGPPWAAELFGPGAEIAHTVVVDGVREDGLILIRDPWDGGSTYAMTRADFLQVWNGIAVFGGQQ</sequence>
<organism evidence="5 6">
    <name type="scientific">Allocatelliglobosispora scoriae</name>
    <dbReference type="NCBI Taxonomy" id="643052"/>
    <lineage>
        <taxon>Bacteria</taxon>
        <taxon>Bacillati</taxon>
        <taxon>Actinomycetota</taxon>
        <taxon>Actinomycetes</taxon>
        <taxon>Micromonosporales</taxon>
        <taxon>Micromonosporaceae</taxon>
        <taxon>Allocatelliglobosispora</taxon>
    </lineage>
</organism>
<feature type="compositionally biased region" description="Low complexity" evidence="1">
    <location>
        <begin position="2629"/>
        <end position="2641"/>
    </location>
</feature>
<evidence type="ECO:0000256" key="2">
    <source>
        <dbReference type="SAM" id="Phobius"/>
    </source>
</evidence>
<dbReference type="EMBL" id="JACHMN010000001">
    <property type="protein sequence ID" value="MBB5867548.1"/>
    <property type="molecule type" value="Genomic_DNA"/>
</dbReference>
<dbReference type="InterPro" id="IPR028908">
    <property type="entry name" value="Tox-PL_dom"/>
</dbReference>
<feature type="compositionally biased region" description="Low complexity" evidence="1">
    <location>
        <begin position="381"/>
        <end position="391"/>
    </location>
</feature>
<dbReference type="InterPro" id="IPR057746">
    <property type="entry name" value="CpnT-like_N"/>
</dbReference>
<feature type="domain" description="Tox-PL" evidence="3">
    <location>
        <begin position="831"/>
        <end position="932"/>
    </location>
</feature>
<keyword evidence="2" id="KW-1133">Transmembrane helix</keyword>
<feature type="domain" description="Outer membrane channel protein CpnT-like N-terminal" evidence="4">
    <location>
        <begin position="26"/>
        <end position="149"/>
    </location>
</feature>
<accession>A0A841BJN7</accession>
<gene>
    <name evidence="5" type="ORF">F4553_000927</name>
</gene>
<feature type="compositionally biased region" description="Low complexity" evidence="1">
    <location>
        <begin position="445"/>
        <end position="499"/>
    </location>
</feature>
<reference evidence="5 6" key="1">
    <citation type="submission" date="2020-08" db="EMBL/GenBank/DDBJ databases">
        <title>Sequencing the genomes of 1000 actinobacteria strains.</title>
        <authorList>
            <person name="Klenk H.-P."/>
        </authorList>
    </citation>
    <scope>NUCLEOTIDE SEQUENCE [LARGE SCALE GENOMIC DNA]</scope>
    <source>
        <strain evidence="5 6">DSM 45362</strain>
    </source>
</reference>